<reference evidence="1 2" key="1">
    <citation type="submission" date="2010-03" db="EMBL/GenBank/DDBJ databases">
        <title>The genome sequence of Eubacterium siraeum 70/3.</title>
        <authorList>
            <consortium name="metaHIT consortium -- http://www.metahit.eu/"/>
            <person name="Pajon A."/>
            <person name="Turner K."/>
            <person name="Parkhill J."/>
            <person name="Duncan S."/>
            <person name="Flint H."/>
        </authorList>
    </citation>
    <scope>NUCLEOTIDE SEQUENCE [LARGE SCALE GENOMIC DNA]</scope>
    <source>
        <strain evidence="1 2">70/3</strain>
    </source>
</reference>
<gene>
    <name evidence="1" type="ORF">EUS_10950</name>
</gene>
<organism evidence="1 2">
    <name type="scientific">[Eubacterium] siraeum 70/3</name>
    <dbReference type="NCBI Taxonomy" id="657319"/>
    <lineage>
        <taxon>Bacteria</taxon>
        <taxon>Bacillati</taxon>
        <taxon>Bacillota</taxon>
        <taxon>Clostridia</taxon>
        <taxon>Eubacteriales</taxon>
        <taxon>Oscillospiraceae</taxon>
        <taxon>Oscillospiraceae incertae sedis</taxon>
    </lineage>
</organism>
<dbReference type="Proteomes" id="UP000008803">
    <property type="component" value="Chromosome"/>
</dbReference>
<dbReference type="EMBL" id="FP929044">
    <property type="protein sequence ID" value="CBK96289.1"/>
    <property type="molecule type" value="Genomic_DNA"/>
</dbReference>
<dbReference type="AlphaFoldDB" id="D4JT70"/>
<protein>
    <submittedName>
        <fullName evidence="1">Uncharacterized protein</fullName>
    </submittedName>
</protein>
<dbReference type="PATRIC" id="fig|657319.3.peg.1381"/>
<reference evidence="1 2" key="2">
    <citation type="submission" date="2010-03" db="EMBL/GenBank/DDBJ databases">
        <authorList>
            <person name="Pajon A."/>
        </authorList>
    </citation>
    <scope>NUCLEOTIDE SEQUENCE [LARGE SCALE GENOMIC DNA]</scope>
    <source>
        <strain evidence="1 2">70/3</strain>
    </source>
</reference>
<proteinExistence type="predicted"/>
<name>D4JT70_9FIRM</name>
<evidence type="ECO:0000313" key="1">
    <source>
        <dbReference type="EMBL" id="CBK96289.1"/>
    </source>
</evidence>
<dbReference type="BioCyc" id="ESIR657319:G136K-926-MONOMER"/>
<sequence>MMKDFGAYAVFAAEYTAPARKMFDVEHIFIQGHKNTNTSDYHS</sequence>
<dbReference type="HOGENOM" id="CLU_3233808_0_0_9"/>
<dbReference type="KEGG" id="esu:EUS_10950"/>
<accession>D4JT70</accession>
<evidence type="ECO:0000313" key="2">
    <source>
        <dbReference type="Proteomes" id="UP000008803"/>
    </source>
</evidence>